<reference evidence="4 5" key="2">
    <citation type="submission" date="2018-03" db="EMBL/GenBank/DDBJ databases">
        <authorList>
            <person name="Keele B.F."/>
        </authorList>
    </citation>
    <scope>NUCLEOTIDE SEQUENCE [LARGE SCALE GENOMIC DNA]</scope>
    <source>
        <strain evidence="4 5">CCALA 016</strain>
    </source>
</reference>
<dbReference type="SUPFAM" id="SSF52540">
    <property type="entry name" value="P-loop containing nucleoside triphosphate hydrolases"/>
    <property type="match status" value="1"/>
</dbReference>
<evidence type="ECO:0000256" key="2">
    <source>
        <dbReference type="ARBA" id="ARBA00022840"/>
    </source>
</evidence>
<evidence type="ECO:0000313" key="5">
    <source>
        <dbReference type="Proteomes" id="UP000239001"/>
    </source>
</evidence>
<sequence length="456" mass="52446">MSLKQQKTKQRVKIQPESPIFKQLNDQQKSALFAMRSFLDSDAHFFLLKGYAGTGKTFTIQALIQKLQSENRNIWIACAAPTHKAVKVLKNMADTWKIQNVDFATIYQLLGLTLDYDEEGGRTLVEGRDSKLKKYKLVILDEASMVSSKLWQLLSTIVPKRNVKVICMGDPAQLPPVHEIESPVFSAISAQAELTQIMRNQTSNPISTMIQTAREQVFTQNGSLVTHSNFSPDQSQGVWVLEKSKWLQQMVKAFQSPTYQKNPDYVRAIAWTNKTVDYLNHHIRHALYKEADQPYVAGERLIAKDTIFDPYEEEETILMNASAECQVITAEYRSSSGYNFWRLKVVDEEEQEHILKVLDASSYEKFQADLAQKAEQARTKKLDKVKNPWENYWTLRNRYAQVNYAYAMTSHKGQGSTFQNVFVAQKDILRNPNEIERYKSLYVAYSRASDRLIIQV</sequence>
<keyword evidence="5" id="KW-1185">Reference proteome</keyword>
<evidence type="ECO:0000259" key="3">
    <source>
        <dbReference type="SMART" id="SM00382"/>
    </source>
</evidence>
<dbReference type="CDD" id="cd18809">
    <property type="entry name" value="SF1_C_RecD"/>
    <property type="match status" value="1"/>
</dbReference>
<dbReference type="RefSeq" id="WP_106459086.1">
    <property type="nucleotide sequence ID" value="NZ_PXOH01000040.1"/>
</dbReference>
<name>A0A2T1LRW7_9CHRO</name>
<dbReference type="EMBL" id="PXOH01000040">
    <property type="protein sequence ID" value="PSF31991.1"/>
    <property type="molecule type" value="Genomic_DNA"/>
</dbReference>
<evidence type="ECO:0000313" key="4">
    <source>
        <dbReference type="EMBL" id="PSF31991.1"/>
    </source>
</evidence>
<dbReference type="InterPro" id="IPR050534">
    <property type="entry name" value="Coronavir_polyprotein_1ab"/>
</dbReference>
<dbReference type="InterPro" id="IPR003593">
    <property type="entry name" value="AAA+_ATPase"/>
</dbReference>
<accession>A0A2T1LRW7</accession>
<dbReference type="OrthoDB" id="9803432at2"/>
<proteinExistence type="predicted"/>
<dbReference type="GO" id="GO:0005524">
    <property type="term" value="F:ATP binding"/>
    <property type="evidence" value="ECO:0007669"/>
    <property type="project" value="UniProtKB-KW"/>
</dbReference>
<dbReference type="PANTHER" id="PTHR43788">
    <property type="entry name" value="DNA2/NAM7 HELICASE FAMILY MEMBER"/>
    <property type="match status" value="1"/>
</dbReference>
<comment type="caution">
    <text evidence="4">The sequence shown here is derived from an EMBL/GenBank/DDBJ whole genome shotgun (WGS) entry which is preliminary data.</text>
</comment>
<dbReference type="Proteomes" id="UP000239001">
    <property type="component" value="Unassembled WGS sequence"/>
</dbReference>
<protein>
    <recommendedName>
        <fullName evidence="3">AAA+ ATPase domain-containing protein</fullName>
    </recommendedName>
</protein>
<dbReference type="GO" id="GO:0003678">
    <property type="term" value="F:DNA helicase activity"/>
    <property type="evidence" value="ECO:0007669"/>
    <property type="project" value="UniProtKB-ARBA"/>
</dbReference>
<dbReference type="Gene3D" id="3.40.50.300">
    <property type="entry name" value="P-loop containing nucleotide triphosphate hydrolases"/>
    <property type="match status" value="2"/>
</dbReference>
<keyword evidence="1" id="KW-0547">Nucleotide-binding</keyword>
<feature type="domain" description="AAA+ ATPase" evidence="3">
    <location>
        <begin position="42"/>
        <end position="199"/>
    </location>
</feature>
<dbReference type="InterPro" id="IPR027785">
    <property type="entry name" value="UvrD-like_helicase_C"/>
</dbReference>
<organism evidence="4 5">
    <name type="scientific">Aphanothece hegewaldii CCALA 016</name>
    <dbReference type="NCBI Taxonomy" id="2107694"/>
    <lineage>
        <taxon>Bacteria</taxon>
        <taxon>Bacillati</taxon>
        <taxon>Cyanobacteriota</taxon>
        <taxon>Cyanophyceae</taxon>
        <taxon>Oscillatoriophycideae</taxon>
        <taxon>Chroococcales</taxon>
        <taxon>Aphanothecaceae</taxon>
        <taxon>Aphanothece</taxon>
    </lineage>
</organism>
<gene>
    <name evidence="4" type="ORF">C7H19_22100</name>
</gene>
<keyword evidence="2" id="KW-0067">ATP-binding</keyword>
<dbReference type="Pfam" id="PF13538">
    <property type="entry name" value="UvrD_C_2"/>
    <property type="match status" value="1"/>
</dbReference>
<evidence type="ECO:0000256" key="1">
    <source>
        <dbReference type="ARBA" id="ARBA00022741"/>
    </source>
</evidence>
<dbReference type="SMART" id="SM00382">
    <property type="entry name" value="AAA"/>
    <property type="match status" value="1"/>
</dbReference>
<dbReference type="PANTHER" id="PTHR43788:SF6">
    <property type="entry name" value="DNA HELICASE B"/>
    <property type="match status" value="1"/>
</dbReference>
<dbReference type="AlphaFoldDB" id="A0A2T1LRW7"/>
<reference evidence="4 5" key="1">
    <citation type="submission" date="2018-03" db="EMBL/GenBank/DDBJ databases">
        <title>The ancient ancestry and fast evolution of plastids.</title>
        <authorList>
            <person name="Moore K.R."/>
            <person name="Magnabosco C."/>
            <person name="Momper L."/>
            <person name="Gold D.A."/>
            <person name="Bosak T."/>
            <person name="Fournier G.P."/>
        </authorList>
    </citation>
    <scope>NUCLEOTIDE SEQUENCE [LARGE SCALE GENOMIC DNA]</scope>
    <source>
        <strain evidence="4 5">CCALA 016</strain>
    </source>
</reference>
<dbReference type="Pfam" id="PF13604">
    <property type="entry name" value="AAA_30"/>
    <property type="match status" value="1"/>
</dbReference>
<dbReference type="InterPro" id="IPR027417">
    <property type="entry name" value="P-loop_NTPase"/>
</dbReference>
<dbReference type="Gene3D" id="2.30.30.780">
    <property type="match status" value="1"/>
</dbReference>